<feature type="transmembrane region" description="Helical" evidence="4">
    <location>
        <begin position="265"/>
        <end position="286"/>
    </location>
</feature>
<feature type="transmembrane region" description="Helical" evidence="4">
    <location>
        <begin position="237"/>
        <end position="258"/>
    </location>
</feature>
<dbReference type="PANTHER" id="PTHR32347">
    <property type="entry name" value="EFFLUX SYSTEM COMPONENT YKNX-RELATED"/>
    <property type="match status" value="1"/>
</dbReference>
<feature type="transmembrane region" description="Helical" evidence="4">
    <location>
        <begin position="298"/>
        <end position="315"/>
    </location>
</feature>
<evidence type="ECO:0000256" key="3">
    <source>
        <dbReference type="ARBA" id="ARBA00023054"/>
    </source>
</evidence>
<dbReference type="InterPro" id="IPR058647">
    <property type="entry name" value="BSH_CzcB-like"/>
</dbReference>
<organism evidence="7 8">
    <name type="scientific">Candidatus Tanganyikabacteria bacterium</name>
    <dbReference type="NCBI Taxonomy" id="2961651"/>
    <lineage>
        <taxon>Bacteria</taxon>
        <taxon>Bacillati</taxon>
        <taxon>Candidatus Sericytochromatia</taxon>
        <taxon>Candidatus Tanganyikabacteria</taxon>
    </lineage>
</organism>
<dbReference type="GO" id="GO:0022857">
    <property type="term" value="F:transmembrane transporter activity"/>
    <property type="evidence" value="ECO:0007669"/>
    <property type="project" value="InterPro"/>
</dbReference>
<dbReference type="PANTHER" id="PTHR32347:SF23">
    <property type="entry name" value="BLL5650 PROTEIN"/>
    <property type="match status" value="1"/>
</dbReference>
<feature type="transmembrane region" description="Helical" evidence="4">
    <location>
        <begin position="159"/>
        <end position="181"/>
    </location>
</feature>
<dbReference type="GO" id="GO:0030313">
    <property type="term" value="C:cell envelope"/>
    <property type="evidence" value="ECO:0007669"/>
    <property type="project" value="UniProtKB-SubCell"/>
</dbReference>
<dbReference type="AlphaFoldDB" id="A0A937X4Y8"/>
<dbReference type="Pfam" id="PF25973">
    <property type="entry name" value="BSH_CzcB"/>
    <property type="match status" value="1"/>
</dbReference>
<feature type="transmembrane region" description="Helical" evidence="4">
    <location>
        <begin position="404"/>
        <end position="424"/>
    </location>
</feature>
<keyword evidence="4" id="KW-0472">Membrane</keyword>
<gene>
    <name evidence="7" type="ORF">FJZ00_04745</name>
</gene>
<keyword evidence="3" id="KW-0175">Coiled coil</keyword>
<protein>
    <submittedName>
        <fullName evidence="7">Efflux RND transporter periplasmic adaptor subunit</fullName>
    </submittedName>
</protein>
<dbReference type="NCBIfam" id="TIGR01730">
    <property type="entry name" value="RND_mfp"/>
    <property type="match status" value="1"/>
</dbReference>
<evidence type="ECO:0000313" key="8">
    <source>
        <dbReference type="Proteomes" id="UP000703893"/>
    </source>
</evidence>
<dbReference type="Gene3D" id="2.40.30.170">
    <property type="match status" value="1"/>
</dbReference>
<dbReference type="InterPro" id="IPR050465">
    <property type="entry name" value="UPF0194_transport"/>
</dbReference>
<accession>A0A937X4Y8</accession>
<evidence type="ECO:0000256" key="2">
    <source>
        <dbReference type="ARBA" id="ARBA00009477"/>
    </source>
</evidence>
<dbReference type="Proteomes" id="UP000703893">
    <property type="component" value="Unassembled WGS sequence"/>
</dbReference>
<dbReference type="InterPro" id="IPR006143">
    <property type="entry name" value="RND_pump_MFP"/>
</dbReference>
<evidence type="ECO:0000256" key="4">
    <source>
        <dbReference type="SAM" id="Phobius"/>
    </source>
</evidence>
<feature type="domain" description="YknX-like beta-barrel" evidence="6">
    <location>
        <begin position="608"/>
        <end position="684"/>
    </location>
</feature>
<comment type="similarity">
    <text evidence="2">Belongs to the membrane fusion protein (MFP) (TC 8.A.1) family.</text>
</comment>
<comment type="subcellular location">
    <subcellularLocation>
        <location evidence="1">Cell envelope</location>
    </subcellularLocation>
</comment>
<evidence type="ECO:0000259" key="5">
    <source>
        <dbReference type="Pfam" id="PF25973"/>
    </source>
</evidence>
<evidence type="ECO:0000313" key="7">
    <source>
        <dbReference type="EMBL" id="MBM3274435.1"/>
    </source>
</evidence>
<feature type="transmembrane region" description="Helical" evidence="4">
    <location>
        <begin position="445"/>
        <end position="465"/>
    </location>
</feature>
<keyword evidence="4" id="KW-1133">Transmembrane helix</keyword>
<dbReference type="EMBL" id="VGJX01000214">
    <property type="protein sequence ID" value="MBM3274435.1"/>
    <property type="molecule type" value="Genomic_DNA"/>
</dbReference>
<feature type="transmembrane region" description="Helical" evidence="4">
    <location>
        <begin position="193"/>
        <end position="217"/>
    </location>
</feature>
<sequence>MAATLAPPAAGESQGGVQTFKFRTDLTVQKSVQSGETSYIIKDPTTRKYFRFREAEQAIFSQLDGVKPLSDVLKAVQNKYPHLGIRPEDLAAFLTSLKKADLLERSQAEKNLLLVEKLRDQRKAKIKSQANPLSKALYLHYHLVDPDRLFDAVFPRIRWMWSRPFVVSSLFLFAFALHLNLRSLGEIVAGIAALYTFSGFQLQDYLVLWVLSIVSIVLHEFGHGLTCKRFGGEVHDLGVLLIFFNPAMYCNVSDAYLFENKRHKLYVTAAGGFVELWIWSAASIVWSATLPGTPLHEFAFMLIVVSGVSTLAFNFNPLLKLDGYYALVDFLGVANLRDNSFDFVKTWIKRNVFRLPVPPMIVEPRLARIYAIYGTLAGLSTGLMLVVMLFLFQNLILGNMHLAGVPVFLLLVYTLYGSMAKQLWGFLKGVARAKRDILMQPKLRIAAGLAGAAVLAAFFFVTAPVSVLETFSLSPGAVQAVRPVQAGRLAELRVREGDKVAAGQVVATLSNAAAANDLAALEARRLETRTTLAQARYEGNLPALAAAEAQVGQLDAAIAKSRKDLASLTLRAPISGIVLTERPGDRVGDELNPGDILVEIGEMGTLTAQISVSENDIGDVTKGRKASLIFRAFPGLTFEGTVRDVAVSADKPGPQAPGNPKPVVHYQVTVEVPNKDGKLRPGMSGEAKIYGNRRPLYRLALHWAGKTFNPDFW</sequence>
<keyword evidence="4" id="KW-0812">Transmembrane</keyword>
<evidence type="ECO:0000256" key="1">
    <source>
        <dbReference type="ARBA" id="ARBA00004196"/>
    </source>
</evidence>
<dbReference type="GO" id="GO:0016020">
    <property type="term" value="C:membrane"/>
    <property type="evidence" value="ECO:0007669"/>
    <property type="project" value="InterPro"/>
</dbReference>
<dbReference type="SUPFAM" id="SSF111369">
    <property type="entry name" value="HlyD-like secretion proteins"/>
    <property type="match status" value="1"/>
</dbReference>
<proteinExistence type="inferred from homology"/>
<dbReference type="Gene3D" id="2.40.50.100">
    <property type="match status" value="1"/>
</dbReference>
<reference evidence="7 8" key="1">
    <citation type="submission" date="2019-03" db="EMBL/GenBank/DDBJ databases">
        <title>Lake Tanganyika Metagenome-Assembled Genomes (MAGs).</title>
        <authorList>
            <person name="Tran P."/>
        </authorList>
    </citation>
    <scope>NUCLEOTIDE SEQUENCE [LARGE SCALE GENOMIC DNA]</scope>
    <source>
        <strain evidence="7">K_DeepCast_65m_m2_236</strain>
    </source>
</reference>
<evidence type="ECO:0000259" key="6">
    <source>
        <dbReference type="Pfam" id="PF25990"/>
    </source>
</evidence>
<feature type="domain" description="CzcB-like barrel-sandwich hybrid" evidence="5">
    <location>
        <begin position="479"/>
        <end position="581"/>
    </location>
</feature>
<comment type="caution">
    <text evidence="7">The sequence shown here is derived from an EMBL/GenBank/DDBJ whole genome shotgun (WGS) entry which is preliminary data.</text>
</comment>
<feature type="transmembrane region" description="Helical" evidence="4">
    <location>
        <begin position="370"/>
        <end position="392"/>
    </location>
</feature>
<name>A0A937X4Y8_9BACT</name>
<dbReference type="InterPro" id="IPR058636">
    <property type="entry name" value="Beta-barrel_YknX"/>
</dbReference>
<dbReference type="Pfam" id="PF25990">
    <property type="entry name" value="Beta-barrel_YknX"/>
    <property type="match status" value="1"/>
</dbReference>